<feature type="domain" description="NADH:flavin oxidoreductase/NADH oxidase N-terminal" evidence="6">
    <location>
        <begin position="30"/>
        <end position="361"/>
    </location>
</feature>
<keyword evidence="2" id="KW-0285">Flavoprotein</keyword>
<sequence>MQGSARALRIPFRRHGDTLSPALRSPVAVLFSPLTVRTAAMRNRLWVAPMCQYSAQEGMPGEWHHVHLAQFASGGAGLVMAEATAVSPEGRISPQDTGIWDDAQRDAWAPIAAAIRVRGAEAGIQLAHAGRKASTWSPFSGHRGSVPMEEGGWETLAPSGIAYDGFAAPREMNHDDIDAVVRDFAAASRRAVQAGFGVLEVHAAHGYLLHQFLSPLSNLRSDEYGGPLSGRARLLLRVVEAVRDEAPDAALFVRFSASDWADGGWDVEDTVQVATWAAQRGADLFDISSGGLVEHQSITLGPGYQVPFARRVRDAGLPVSAVGLIDTGTHAEQVLVDGDADAVMSGREWLRDPHFALRAAGELGVSDAPWPPQYARARRR</sequence>
<dbReference type="SUPFAM" id="SSF51395">
    <property type="entry name" value="FMN-linked oxidoreductases"/>
    <property type="match status" value="1"/>
</dbReference>
<comment type="caution">
    <text evidence="7">The sequence shown here is derived from an EMBL/GenBank/DDBJ whole genome shotgun (WGS) entry which is preliminary data.</text>
</comment>
<evidence type="ECO:0000313" key="8">
    <source>
        <dbReference type="Proteomes" id="UP000326838"/>
    </source>
</evidence>
<evidence type="ECO:0000256" key="4">
    <source>
        <dbReference type="ARBA" id="ARBA00022857"/>
    </source>
</evidence>
<protein>
    <submittedName>
        <fullName evidence="7">NADH:flavin oxidoreductase/NADH oxidase</fullName>
    </submittedName>
</protein>
<dbReference type="InterPro" id="IPR001155">
    <property type="entry name" value="OxRdtase_FMN_N"/>
</dbReference>
<accession>A0A5N0T500</accession>
<dbReference type="CDD" id="cd02932">
    <property type="entry name" value="OYE_YqiM_FMN"/>
    <property type="match status" value="1"/>
</dbReference>
<keyword evidence="4" id="KW-0521">NADP</keyword>
<dbReference type="AlphaFoldDB" id="A0A5N0T500"/>
<gene>
    <name evidence="7" type="ORF">F6B40_15490</name>
</gene>
<keyword evidence="3" id="KW-0288">FMN</keyword>
<evidence type="ECO:0000256" key="5">
    <source>
        <dbReference type="ARBA" id="ARBA00023002"/>
    </source>
</evidence>
<evidence type="ECO:0000259" key="6">
    <source>
        <dbReference type="Pfam" id="PF00724"/>
    </source>
</evidence>
<name>A0A5N0T500_9MICO</name>
<dbReference type="PANTHER" id="PTHR43303">
    <property type="entry name" value="NADPH DEHYDROGENASE C23G7.10C-RELATED"/>
    <property type="match status" value="1"/>
</dbReference>
<keyword evidence="5" id="KW-0560">Oxidoreductase</keyword>
<organism evidence="7 8">
    <name type="scientific">Microbacterium caowuchunii</name>
    <dbReference type="NCBI Taxonomy" id="2614638"/>
    <lineage>
        <taxon>Bacteria</taxon>
        <taxon>Bacillati</taxon>
        <taxon>Actinomycetota</taxon>
        <taxon>Actinomycetes</taxon>
        <taxon>Micrococcales</taxon>
        <taxon>Microbacteriaceae</taxon>
        <taxon>Microbacterium</taxon>
    </lineage>
</organism>
<comment type="cofactor">
    <cofactor evidence="1">
        <name>FMN</name>
        <dbReference type="ChEBI" id="CHEBI:58210"/>
    </cofactor>
</comment>
<evidence type="ECO:0000256" key="1">
    <source>
        <dbReference type="ARBA" id="ARBA00001917"/>
    </source>
</evidence>
<keyword evidence="8" id="KW-1185">Reference proteome</keyword>
<proteinExistence type="predicted"/>
<dbReference type="Proteomes" id="UP000326838">
    <property type="component" value="Unassembled WGS sequence"/>
</dbReference>
<dbReference type="InterPro" id="IPR013785">
    <property type="entry name" value="Aldolase_TIM"/>
</dbReference>
<reference evidence="8" key="1">
    <citation type="submission" date="2019-09" db="EMBL/GenBank/DDBJ databases">
        <title>Mumia zhuanghuii sp. nov. isolated from the intestinal contents of plateau pika (Ochotona curzoniae) in the Qinghai-Tibet plateau of China.</title>
        <authorList>
            <person name="Tian Z."/>
        </authorList>
    </citation>
    <scope>NUCLEOTIDE SEQUENCE [LARGE SCALE GENOMIC DNA]</scope>
    <source>
        <strain evidence="8">L-033</strain>
    </source>
</reference>
<evidence type="ECO:0000256" key="3">
    <source>
        <dbReference type="ARBA" id="ARBA00022643"/>
    </source>
</evidence>
<evidence type="ECO:0000256" key="2">
    <source>
        <dbReference type="ARBA" id="ARBA00022630"/>
    </source>
</evidence>
<dbReference type="PANTHER" id="PTHR43303:SF4">
    <property type="entry name" value="NADPH DEHYDROGENASE C23G7.10C-RELATED"/>
    <property type="match status" value="1"/>
</dbReference>
<evidence type="ECO:0000313" key="7">
    <source>
        <dbReference type="EMBL" id="KAA9130160.1"/>
    </source>
</evidence>
<dbReference type="GO" id="GO:0010181">
    <property type="term" value="F:FMN binding"/>
    <property type="evidence" value="ECO:0007669"/>
    <property type="project" value="InterPro"/>
</dbReference>
<dbReference type="InterPro" id="IPR044152">
    <property type="entry name" value="YqjM-like"/>
</dbReference>
<dbReference type="GO" id="GO:0003959">
    <property type="term" value="F:NADPH dehydrogenase activity"/>
    <property type="evidence" value="ECO:0007669"/>
    <property type="project" value="InterPro"/>
</dbReference>
<dbReference type="Gene3D" id="3.20.20.70">
    <property type="entry name" value="Aldolase class I"/>
    <property type="match status" value="1"/>
</dbReference>
<dbReference type="EMBL" id="VYUY01000022">
    <property type="protein sequence ID" value="KAA9130160.1"/>
    <property type="molecule type" value="Genomic_DNA"/>
</dbReference>
<dbReference type="GO" id="GO:0050661">
    <property type="term" value="F:NADP binding"/>
    <property type="evidence" value="ECO:0007669"/>
    <property type="project" value="InterPro"/>
</dbReference>
<dbReference type="Pfam" id="PF00724">
    <property type="entry name" value="Oxidored_FMN"/>
    <property type="match status" value="1"/>
</dbReference>